<proteinExistence type="inferred from homology"/>
<feature type="site" description="Important for catalytic activity" evidence="7">
    <location>
        <position position="211"/>
    </location>
</feature>
<dbReference type="InterPro" id="IPR003770">
    <property type="entry name" value="MLTG-like"/>
</dbReference>
<evidence type="ECO:0000256" key="6">
    <source>
        <dbReference type="ARBA" id="ARBA00023316"/>
    </source>
</evidence>
<keyword evidence="9" id="KW-1185">Reference proteome</keyword>
<keyword evidence="1 7" id="KW-1003">Cell membrane</keyword>
<keyword evidence="2 7" id="KW-0812">Transmembrane</keyword>
<name>A0ABQ3CU97_9RHOB</name>
<accession>A0ABQ3CU97</accession>
<evidence type="ECO:0000256" key="1">
    <source>
        <dbReference type="ARBA" id="ARBA00022475"/>
    </source>
</evidence>
<feature type="transmembrane region" description="Helical" evidence="7">
    <location>
        <begin position="6"/>
        <end position="27"/>
    </location>
</feature>
<dbReference type="Gene3D" id="3.30.160.60">
    <property type="entry name" value="Classic Zinc Finger"/>
    <property type="match status" value="1"/>
</dbReference>
<comment type="subcellular location">
    <subcellularLocation>
        <location evidence="7">Cell inner membrane</location>
        <topology evidence="7">Single-pass membrane protein</topology>
    </subcellularLocation>
</comment>
<evidence type="ECO:0000313" key="8">
    <source>
        <dbReference type="EMBL" id="GHA43185.1"/>
    </source>
</evidence>
<gene>
    <name evidence="7" type="primary">mltG</name>
    <name evidence="8" type="ORF">GCM10008927_04760</name>
</gene>
<dbReference type="NCBIfam" id="TIGR00247">
    <property type="entry name" value="endolytic transglycosylase MltG"/>
    <property type="match status" value="1"/>
</dbReference>
<dbReference type="EC" id="4.2.2.29" evidence="7"/>
<keyword evidence="3 7" id="KW-1133">Transmembrane helix</keyword>
<comment type="caution">
    <text evidence="8">The sequence shown here is derived from an EMBL/GenBank/DDBJ whole genome shotgun (WGS) entry which is preliminary data.</text>
</comment>
<dbReference type="GO" id="GO:0016829">
    <property type="term" value="F:lyase activity"/>
    <property type="evidence" value="ECO:0007669"/>
    <property type="project" value="UniProtKB-KW"/>
</dbReference>
<dbReference type="RefSeq" id="WP_189638963.1">
    <property type="nucleotide sequence ID" value="NZ_BMZF01000001.1"/>
</dbReference>
<evidence type="ECO:0000256" key="7">
    <source>
        <dbReference type="HAMAP-Rule" id="MF_02065"/>
    </source>
</evidence>
<evidence type="ECO:0000256" key="2">
    <source>
        <dbReference type="ARBA" id="ARBA00022692"/>
    </source>
</evidence>
<dbReference type="CDD" id="cd08010">
    <property type="entry name" value="MltG_like"/>
    <property type="match status" value="1"/>
</dbReference>
<comment type="function">
    <text evidence="7">Functions as a peptidoglycan terminase that cleaves nascent peptidoglycan strands endolytically to terminate their elongation.</text>
</comment>
<comment type="similarity">
    <text evidence="7">Belongs to the transglycosylase MltG family.</text>
</comment>
<dbReference type="PANTHER" id="PTHR30518">
    <property type="entry name" value="ENDOLYTIC MUREIN TRANSGLYCOSYLASE"/>
    <property type="match status" value="1"/>
</dbReference>
<keyword evidence="4 7" id="KW-0472">Membrane</keyword>
<dbReference type="HAMAP" id="MF_02065">
    <property type="entry name" value="MltG"/>
    <property type="match status" value="1"/>
</dbReference>
<comment type="catalytic activity">
    <reaction evidence="7">
        <text>a peptidoglycan chain = a peptidoglycan chain with N-acetyl-1,6-anhydromuramyl-[peptide] at the reducing end + a peptidoglycan chain with N-acetylglucosamine at the non-reducing end.</text>
        <dbReference type="EC" id="4.2.2.29"/>
    </reaction>
</comment>
<organism evidence="8 9">
    <name type="scientific">Paramylibacter ulvae</name>
    <dbReference type="NCBI Taxonomy" id="1651968"/>
    <lineage>
        <taxon>Bacteria</taxon>
        <taxon>Pseudomonadati</taxon>
        <taxon>Pseudomonadota</taxon>
        <taxon>Alphaproteobacteria</taxon>
        <taxon>Rhodobacterales</taxon>
        <taxon>Paracoccaceae</taxon>
        <taxon>Paramylibacter</taxon>
    </lineage>
</organism>
<dbReference type="EMBL" id="BMZF01000001">
    <property type="protein sequence ID" value="GHA43185.1"/>
    <property type="molecule type" value="Genomic_DNA"/>
</dbReference>
<keyword evidence="7" id="KW-0997">Cell inner membrane</keyword>
<dbReference type="Gene3D" id="3.30.1490.480">
    <property type="entry name" value="Endolytic murein transglycosylase"/>
    <property type="match status" value="1"/>
</dbReference>
<protein>
    <recommendedName>
        <fullName evidence="7">Endolytic murein transglycosylase</fullName>
        <ecNumber evidence="7">4.2.2.29</ecNumber>
    </recommendedName>
    <alternativeName>
        <fullName evidence="7">Peptidoglycan lytic transglycosylase</fullName>
    </alternativeName>
    <alternativeName>
        <fullName evidence="7">Peptidoglycan polymerization terminase</fullName>
    </alternativeName>
</protein>
<sequence>MFARHIAANFVNLLIVLLIAGGVAILWGKSQFNKAGPLTQETEFAVNPNDRINSSSSKKGVAERLEDAGIISDASIFRAGAKYLNKNSQLKVGDYIIPEAASMAQVLEIVNSGVGISQNVTFPEGWTNLQIVERLMAQEQLTGEVTTLPPEGGLSPNTYAYNRADTRQSIINKMVVAQQIILDEVWENRADDLFLKTKEEALIVASIIEGETPVKEELRLVSGVIINRLQKGTPLGMDSTTVYEFTGGDPKKMRDIRRSDLLKDTPYNTRRFAGLPPTPIGNPSRRALEAAVNPEKTDFMFFVADGTGGHAFAKTLAEHNKNVANWRRIERQQAADRAKANDN</sequence>
<dbReference type="Proteomes" id="UP000634455">
    <property type="component" value="Unassembled WGS sequence"/>
</dbReference>
<evidence type="ECO:0000313" key="9">
    <source>
        <dbReference type="Proteomes" id="UP000634455"/>
    </source>
</evidence>
<dbReference type="Pfam" id="PF02618">
    <property type="entry name" value="YceG"/>
    <property type="match status" value="1"/>
</dbReference>
<evidence type="ECO:0000256" key="4">
    <source>
        <dbReference type="ARBA" id="ARBA00023136"/>
    </source>
</evidence>
<dbReference type="PANTHER" id="PTHR30518:SF2">
    <property type="entry name" value="ENDOLYTIC MUREIN TRANSGLYCOSYLASE"/>
    <property type="match status" value="1"/>
</dbReference>
<evidence type="ECO:0000256" key="5">
    <source>
        <dbReference type="ARBA" id="ARBA00023239"/>
    </source>
</evidence>
<keyword evidence="6 7" id="KW-0961">Cell wall biogenesis/degradation</keyword>
<evidence type="ECO:0000256" key="3">
    <source>
        <dbReference type="ARBA" id="ARBA00022989"/>
    </source>
</evidence>
<keyword evidence="5 7" id="KW-0456">Lyase</keyword>
<reference evidence="9" key="1">
    <citation type="journal article" date="2019" name="Int. J. Syst. Evol. Microbiol.">
        <title>The Global Catalogue of Microorganisms (GCM) 10K type strain sequencing project: providing services to taxonomists for standard genome sequencing and annotation.</title>
        <authorList>
            <consortium name="The Broad Institute Genomics Platform"/>
            <consortium name="The Broad Institute Genome Sequencing Center for Infectious Disease"/>
            <person name="Wu L."/>
            <person name="Ma J."/>
        </authorList>
    </citation>
    <scope>NUCLEOTIDE SEQUENCE [LARGE SCALE GENOMIC DNA]</scope>
    <source>
        <strain evidence="9">KCTC 32465</strain>
    </source>
</reference>